<feature type="region of interest" description="Disordered" evidence="1">
    <location>
        <begin position="124"/>
        <end position="156"/>
    </location>
</feature>
<gene>
    <name evidence="4" type="primary">Aste57867_878</name>
    <name evidence="3" type="ORF">As57867_000877</name>
    <name evidence="4" type="ORF">ASTE57867_878</name>
</gene>
<reference evidence="4 5" key="1">
    <citation type="submission" date="2019-03" db="EMBL/GenBank/DDBJ databases">
        <authorList>
            <person name="Gaulin E."/>
            <person name="Dumas B."/>
        </authorList>
    </citation>
    <scope>NUCLEOTIDE SEQUENCE [LARGE SCALE GENOMIC DNA]</scope>
    <source>
        <strain evidence="4">CBS 568.67</strain>
    </source>
</reference>
<organism evidence="4 5">
    <name type="scientific">Aphanomyces stellatus</name>
    <dbReference type="NCBI Taxonomy" id="120398"/>
    <lineage>
        <taxon>Eukaryota</taxon>
        <taxon>Sar</taxon>
        <taxon>Stramenopiles</taxon>
        <taxon>Oomycota</taxon>
        <taxon>Saprolegniomycetes</taxon>
        <taxon>Saprolegniales</taxon>
        <taxon>Verrucalvaceae</taxon>
        <taxon>Aphanomyces</taxon>
    </lineage>
</organism>
<protein>
    <submittedName>
        <fullName evidence="4">Aste57867_878 protein</fullName>
    </submittedName>
</protein>
<dbReference type="AlphaFoldDB" id="A0A485K908"/>
<evidence type="ECO:0000313" key="3">
    <source>
        <dbReference type="EMBL" id="KAF0719664.1"/>
    </source>
</evidence>
<evidence type="ECO:0000259" key="2">
    <source>
        <dbReference type="Pfam" id="PF20681"/>
    </source>
</evidence>
<proteinExistence type="predicted"/>
<evidence type="ECO:0000256" key="1">
    <source>
        <dbReference type="SAM" id="MobiDB-lite"/>
    </source>
</evidence>
<dbReference type="InterPro" id="IPR049203">
    <property type="entry name" value="DUF6818"/>
</dbReference>
<dbReference type="OrthoDB" id="76704at2759"/>
<evidence type="ECO:0000313" key="4">
    <source>
        <dbReference type="EMBL" id="VFT78102.1"/>
    </source>
</evidence>
<keyword evidence="5" id="KW-1185">Reference proteome</keyword>
<feature type="compositionally biased region" description="Basic and acidic residues" evidence="1">
    <location>
        <begin position="147"/>
        <end position="156"/>
    </location>
</feature>
<sequence length="156" mass="17388">MAKKSGRGKSWCPTAVDLLLDIAGEVLPLGKNGWEKVDGRFNRLGAPQLLPVRDGEALKRKFLLLKNHAKPTGDPDCPEEVQRAKRIQRDIDMSVSVLSLKEIDEDDYTNDGLLHAVRLYTPNADDGRQWRPSGRRADGFASVRAASSERHNEAWA</sequence>
<dbReference type="Proteomes" id="UP000332933">
    <property type="component" value="Unassembled WGS sequence"/>
</dbReference>
<dbReference type="Pfam" id="PF20681">
    <property type="entry name" value="DUF6818"/>
    <property type="match status" value="1"/>
</dbReference>
<reference evidence="3" key="2">
    <citation type="submission" date="2019-06" db="EMBL/GenBank/DDBJ databases">
        <title>Genomics analysis of Aphanomyces spp. identifies a new class of oomycete effector associated with host adaptation.</title>
        <authorList>
            <person name="Gaulin E."/>
        </authorList>
    </citation>
    <scope>NUCLEOTIDE SEQUENCE</scope>
    <source>
        <strain evidence="3">CBS 578.67</strain>
    </source>
</reference>
<accession>A0A485K908</accession>
<dbReference type="EMBL" id="CAADRA010000055">
    <property type="protein sequence ID" value="VFT78102.1"/>
    <property type="molecule type" value="Genomic_DNA"/>
</dbReference>
<dbReference type="PANTHER" id="PTHR34409:SF1">
    <property type="entry name" value="MYB-LIKE DOMAIN-CONTAINING PROTEIN"/>
    <property type="match status" value="1"/>
</dbReference>
<evidence type="ECO:0000313" key="5">
    <source>
        <dbReference type="Proteomes" id="UP000332933"/>
    </source>
</evidence>
<dbReference type="EMBL" id="VJMH01000055">
    <property type="protein sequence ID" value="KAF0719664.1"/>
    <property type="molecule type" value="Genomic_DNA"/>
</dbReference>
<feature type="domain" description="DUF6818" evidence="2">
    <location>
        <begin position="28"/>
        <end position="106"/>
    </location>
</feature>
<dbReference type="PANTHER" id="PTHR34409">
    <property type="entry name" value="SET DOMAIN-CONTAINING PROTEIN"/>
    <property type="match status" value="1"/>
</dbReference>
<name>A0A485K908_9STRA</name>